<keyword evidence="1" id="KW-0732">Signal</keyword>
<evidence type="ECO:0000313" key="2">
    <source>
        <dbReference type="EMBL" id="MXU85413.1"/>
    </source>
</evidence>
<organism evidence="2">
    <name type="scientific">Ixodes ricinus</name>
    <name type="common">Common tick</name>
    <name type="synonym">Acarus ricinus</name>
    <dbReference type="NCBI Taxonomy" id="34613"/>
    <lineage>
        <taxon>Eukaryota</taxon>
        <taxon>Metazoa</taxon>
        <taxon>Ecdysozoa</taxon>
        <taxon>Arthropoda</taxon>
        <taxon>Chelicerata</taxon>
        <taxon>Arachnida</taxon>
        <taxon>Acari</taxon>
        <taxon>Parasitiformes</taxon>
        <taxon>Ixodida</taxon>
        <taxon>Ixodoidea</taxon>
        <taxon>Ixodidae</taxon>
        <taxon>Ixodinae</taxon>
        <taxon>Ixodes</taxon>
    </lineage>
</organism>
<feature type="signal peptide" evidence="1">
    <location>
        <begin position="1"/>
        <end position="21"/>
    </location>
</feature>
<feature type="chain" id="PRO_5025415905" evidence="1">
    <location>
        <begin position="22"/>
        <end position="86"/>
    </location>
</feature>
<proteinExistence type="predicted"/>
<protein>
    <submittedName>
        <fullName evidence="2">Putative secreted protein</fullName>
    </submittedName>
</protein>
<name>A0A6B0UFE9_IXORI</name>
<dbReference type="EMBL" id="GIFC01003330">
    <property type="protein sequence ID" value="MXU85413.1"/>
    <property type="molecule type" value="Transcribed_RNA"/>
</dbReference>
<reference evidence="2" key="1">
    <citation type="submission" date="2019-12" db="EMBL/GenBank/DDBJ databases">
        <title>An insight into the sialome of adult female Ixodes ricinus ticks feeding for 6 days.</title>
        <authorList>
            <person name="Perner J."/>
            <person name="Ribeiro J.M.C."/>
        </authorList>
    </citation>
    <scope>NUCLEOTIDE SEQUENCE</scope>
    <source>
        <strain evidence="2">Semi-engorged</strain>
        <tissue evidence="2">Salivary glands</tissue>
    </source>
</reference>
<dbReference type="AlphaFoldDB" id="A0A6B0UFE9"/>
<accession>A0A6B0UFE9</accession>
<sequence>MCIFMCSLLYLHLFAETVSECASIFEHILLFLWQLVGGHLRRIQTGTKGSFFSSIHDICANVRTQGVTFLNNIFLILNIIYVMQTS</sequence>
<evidence type="ECO:0000256" key="1">
    <source>
        <dbReference type="SAM" id="SignalP"/>
    </source>
</evidence>